<evidence type="ECO:0000313" key="2">
    <source>
        <dbReference type="Proteomes" id="UP000239471"/>
    </source>
</evidence>
<reference evidence="1 2" key="1">
    <citation type="submission" date="2018-03" db="EMBL/GenBank/DDBJ databases">
        <title>Genome sequence of Clostridium vincentii DSM 10228.</title>
        <authorList>
            <person name="Poehlein A."/>
            <person name="Daniel R."/>
        </authorList>
    </citation>
    <scope>NUCLEOTIDE SEQUENCE [LARGE SCALE GENOMIC DNA]</scope>
    <source>
        <strain evidence="1 2">DSM 10228</strain>
    </source>
</reference>
<keyword evidence="2" id="KW-1185">Reference proteome</keyword>
<organism evidence="1 2">
    <name type="scientific">Clostridium vincentii</name>
    <dbReference type="NCBI Taxonomy" id="52704"/>
    <lineage>
        <taxon>Bacteria</taxon>
        <taxon>Bacillati</taxon>
        <taxon>Bacillota</taxon>
        <taxon>Clostridia</taxon>
        <taxon>Eubacteriales</taxon>
        <taxon>Clostridiaceae</taxon>
        <taxon>Clostridium</taxon>
    </lineage>
</organism>
<dbReference type="CDD" id="cd00138">
    <property type="entry name" value="PLDc_SF"/>
    <property type="match status" value="1"/>
</dbReference>
<name>A0A2T0BFV1_9CLOT</name>
<dbReference type="Proteomes" id="UP000239471">
    <property type="component" value="Unassembled WGS sequence"/>
</dbReference>
<evidence type="ECO:0000313" key="1">
    <source>
        <dbReference type="EMBL" id="PRR82781.1"/>
    </source>
</evidence>
<sequence length="294" mass="33604">MLFTSKLNDKYEVVQSNGECCYEGILAEFRNSSNIYIMMFKDFKRNLLVSKLLNRVGPEVKVKFISDIESKYTTNPMQFKDLKDELNFDEHSKIIMTDRVVYIGTANHPSEGNKLECGFIITDSNIIQLIKEKLFKEKSKLSTLHTLEVIELEISFINYYCKVNRVLENIISGAFKEDDKGNGYYNETEARINGDDLVMLANVVVDYINKLAKIEDASLKELLNKANDMKNLESLKTLCDKDGKMKELSKLGSIGGQARSVLAEESADEILDLYERVSLFSEELYSVIEKMVEV</sequence>
<gene>
    <name evidence="1" type="ORF">CLVI_14180</name>
</gene>
<dbReference type="Gene3D" id="3.30.870.10">
    <property type="entry name" value="Endonuclease Chain A"/>
    <property type="match status" value="1"/>
</dbReference>
<comment type="caution">
    <text evidence="1">The sequence shown here is derived from an EMBL/GenBank/DDBJ whole genome shotgun (WGS) entry which is preliminary data.</text>
</comment>
<dbReference type="SUPFAM" id="SSF56024">
    <property type="entry name" value="Phospholipase D/nuclease"/>
    <property type="match status" value="1"/>
</dbReference>
<dbReference type="EMBL" id="PVXQ01000012">
    <property type="protein sequence ID" value="PRR82781.1"/>
    <property type="molecule type" value="Genomic_DNA"/>
</dbReference>
<dbReference type="RefSeq" id="WP_106059412.1">
    <property type="nucleotide sequence ID" value="NZ_PVXQ01000012.1"/>
</dbReference>
<evidence type="ECO:0008006" key="3">
    <source>
        <dbReference type="Google" id="ProtNLM"/>
    </source>
</evidence>
<dbReference type="OrthoDB" id="2608177at2"/>
<proteinExistence type="predicted"/>
<accession>A0A2T0BFV1</accession>
<protein>
    <recommendedName>
        <fullName evidence="3">PLD phosphodiesterase domain-containing protein</fullName>
    </recommendedName>
</protein>
<dbReference type="AlphaFoldDB" id="A0A2T0BFV1"/>